<gene>
    <name evidence="2" type="ORF">Tco_0978330</name>
</gene>
<feature type="region of interest" description="Disordered" evidence="1">
    <location>
        <begin position="1"/>
        <end position="27"/>
    </location>
</feature>
<evidence type="ECO:0000313" key="2">
    <source>
        <dbReference type="EMBL" id="GJT52173.1"/>
    </source>
</evidence>
<reference evidence="2" key="2">
    <citation type="submission" date="2022-01" db="EMBL/GenBank/DDBJ databases">
        <authorList>
            <person name="Yamashiro T."/>
            <person name="Shiraishi A."/>
            <person name="Satake H."/>
            <person name="Nakayama K."/>
        </authorList>
    </citation>
    <scope>NUCLEOTIDE SEQUENCE</scope>
</reference>
<evidence type="ECO:0000256" key="1">
    <source>
        <dbReference type="SAM" id="MobiDB-lite"/>
    </source>
</evidence>
<comment type="caution">
    <text evidence="2">The sequence shown here is derived from an EMBL/GenBank/DDBJ whole genome shotgun (WGS) entry which is preliminary data.</text>
</comment>
<sequence length="133" mass="15403">MTGDLRGTTLPPPSKQTPCGASTKSHEIASFERGKIRRINKCRCADERALSRPHKGRDGEVSPLWRSPARLSEFKKQMMWKVEGKVKESYVEVKRSQNPIQDFTKSMLELIVYHHGMIMEAFLDIWRTMVFNH</sequence>
<reference evidence="2" key="1">
    <citation type="journal article" date="2022" name="Int. J. Mol. Sci.">
        <title>Draft Genome of Tanacetum Coccineum: Genomic Comparison of Closely Related Tanacetum-Family Plants.</title>
        <authorList>
            <person name="Yamashiro T."/>
            <person name="Shiraishi A."/>
            <person name="Nakayama K."/>
            <person name="Satake H."/>
        </authorList>
    </citation>
    <scope>NUCLEOTIDE SEQUENCE</scope>
</reference>
<evidence type="ECO:0000313" key="3">
    <source>
        <dbReference type="Proteomes" id="UP001151760"/>
    </source>
</evidence>
<dbReference type="EMBL" id="BQNB010016471">
    <property type="protein sequence ID" value="GJT52173.1"/>
    <property type="molecule type" value="Genomic_DNA"/>
</dbReference>
<proteinExistence type="predicted"/>
<organism evidence="2 3">
    <name type="scientific">Tanacetum coccineum</name>
    <dbReference type="NCBI Taxonomy" id="301880"/>
    <lineage>
        <taxon>Eukaryota</taxon>
        <taxon>Viridiplantae</taxon>
        <taxon>Streptophyta</taxon>
        <taxon>Embryophyta</taxon>
        <taxon>Tracheophyta</taxon>
        <taxon>Spermatophyta</taxon>
        <taxon>Magnoliopsida</taxon>
        <taxon>eudicotyledons</taxon>
        <taxon>Gunneridae</taxon>
        <taxon>Pentapetalae</taxon>
        <taxon>asterids</taxon>
        <taxon>campanulids</taxon>
        <taxon>Asterales</taxon>
        <taxon>Asteraceae</taxon>
        <taxon>Asteroideae</taxon>
        <taxon>Anthemideae</taxon>
        <taxon>Anthemidinae</taxon>
        <taxon>Tanacetum</taxon>
    </lineage>
</organism>
<name>A0ABQ5EMM7_9ASTR</name>
<dbReference type="Proteomes" id="UP001151760">
    <property type="component" value="Unassembled WGS sequence"/>
</dbReference>
<keyword evidence="3" id="KW-1185">Reference proteome</keyword>
<protein>
    <submittedName>
        <fullName evidence="2">Transcription repressor OFP7-like protein</fullName>
    </submittedName>
</protein>
<accession>A0ABQ5EMM7</accession>